<dbReference type="EMBL" id="SLXQ01000005">
    <property type="protein sequence ID" value="TCP53245.1"/>
    <property type="molecule type" value="Genomic_DNA"/>
</dbReference>
<proteinExistence type="inferred from homology"/>
<evidence type="ECO:0000313" key="3">
    <source>
        <dbReference type="Proteomes" id="UP000294911"/>
    </source>
</evidence>
<sequence length="96" mass="10135">MSNIKVDFGALEGLSGGIDSQSKAIQGQLDNLGNQIKKLEGIWEGSANEGFQAQKTQWFTAAESLRATLAKIAVAVKTANENYSSTEGANAKRFGG</sequence>
<evidence type="ECO:0000256" key="1">
    <source>
        <dbReference type="RuleBase" id="RU362001"/>
    </source>
</evidence>
<comment type="similarity">
    <text evidence="1">Belongs to the WXG100 family.</text>
</comment>
<dbReference type="AlphaFoldDB" id="A0A4R2R1F3"/>
<evidence type="ECO:0000313" key="2">
    <source>
        <dbReference type="EMBL" id="TCP53245.1"/>
    </source>
</evidence>
<organism evidence="2 3">
    <name type="scientific">Tamaricihabitans halophyticus</name>
    <dbReference type="NCBI Taxonomy" id="1262583"/>
    <lineage>
        <taxon>Bacteria</taxon>
        <taxon>Bacillati</taxon>
        <taxon>Actinomycetota</taxon>
        <taxon>Actinomycetes</taxon>
        <taxon>Pseudonocardiales</taxon>
        <taxon>Pseudonocardiaceae</taxon>
        <taxon>Tamaricihabitans</taxon>
    </lineage>
</organism>
<comment type="caution">
    <text evidence="2">The sequence shown here is derived from an EMBL/GenBank/DDBJ whole genome shotgun (WGS) entry which is preliminary data.</text>
</comment>
<protein>
    <recommendedName>
        <fullName evidence="1">ESAT-6-like protein</fullName>
    </recommendedName>
</protein>
<accession>A0A4R2R1F3</accession>
<dbReference type="InterPro" id="IPR010310">
    <property type="entry name" value="T7SS_ESAT-6-like"/>
</dbReference>
<dbReference type="OrthoDB" id="3387628at2"/>
<keyword evidence="3" id="KW-1185">Reference proteome</keyword>
<name>A0A4R2R1F3_9PSEU</name>
<dbReference type="Gene3D" id="1.10.287.1060">
    <property type="entry name" value="ESAT-6-like"/>
    <property type="match status" value="1"/>
</dbReference>
<dbReference type="InterPro" id="IPR036689">
    <property type="entry name" value="ESAT-6-like_sf"/>
</dbReference>
<dbReference type="NCBIfam" id="TIGR03930">
    <property type="entry name" value="WXG100_ESAT6"/>
    <property type="match status" value="1"/>
</dbReference>
<gene>
    <name evidence="2" type="ORF">EV191_105312</name>
</gene>
<reference evidence="2 3" key="1">
    <citation type="submission" date="2019-03" db="EMBL/GenBank/DDBJ databases">
        <title>Genomic Encyclopedia of Type Strains, Phase IV (KMG-IV): sequencing the most valuable type-strain genomes for metagenomic binning, comparative biology and taxonomic classification.</title>
        <authorList>
            <person name="Goeker M."/>
        </authorList>
    </citation>
    <scope>NUCLEOTIDE SEQUENCE [LARGE SCALE GENOMIC DNA]</scope>
    <source>
        <strain evidence="2 3">DSM 45765</strain>
    </source>
</reference>
<dbReference type="SUPFAM" id="SSF140453">
    <property type="entry name" value="EsxAB dimer-like"/>
    <property type="match status" value="1"/>
</dbReference>
<dbReference type="RefSeq" id="WP_132877671.1">
    <property type="nucleotide sequence ID" value="NZ_SLXQ01000005.1"/>
</dbReference>
<dbReference type="Pfam" id="PF06013">
    <property type="entry name" value="WXG100"/>
    <property type="match status" value="1"/>
</dbReference>
<dbReference type="Proteomes" id="UP000294911">
    <property type="component" value="Unassembled WGS sequence"/>
</dbReference>